<keyword evidence="1 4" id="KW-0479">Metal-binding</keyword>
<feature type="zinc finger region" description="C3H1-type" evidence="4">
    <location>
        <begin position="236"/>
        <end position="263"/>
    </location>
</feature>
<feature type="zinc finger region" description="C3H1-type" evidence="4">
    <location>
        <begin position="180"/>
        <end position="208"/>
    </location>
</feature>
<dbReference type="InterPro" id="IPR000571">
    <property type="entry name" value="Znf_CCCH"/>
</dbReference>
<accession>A0AAD6TRH4</accession>
<feature type="compositionally biased region" description="Low complexity" evidence="5">
    <location>
        <begin position="321"/>
        <end position="346"/>
    </location>
</feature>
<dbReference type="PROSITE" id="PS50103">
    <property type="entry name" value="ZF_C3H1"/>
    <property type="match status" value="4"/>
</dbReference>
<organism evidence="7 8">
    <name type="scientific">Mycena belliarum</name>
    <dbReference type="NCBI Taxonomy" id="1033014"/>
    <lineage>
        <taxon>Eukaryota</taxon>
        <taxon>Fungi</taxon>
        <taxon>Dikarya</taxon>
        <taxon>Basidiomycota</taxon>
        <taxon>Agaricomycotina</taxon>
        <taxon>Agaricomycetes</taxon>
        <taxon>Agaricomycetidae</taxon>
        <taxon>Agaricales</taxon>
        <taxon>Marasmiineae</taxon>
        <taxon>Mycenaceae</taxon>
        <taxon>Mycena</taxon>
    </lineage>
</organism>
<sequence>MATEAQIKSEIARLTATISQHKSANANPARTTYQPPRSSTYVNPNYRPPQNKYIRPSTSKPPSRPAPATSQVKEVVLNGVAFQSSNRSLVRKDLPKPPSTSASKPTAPQAPRPRPHFLANPGARVYKPKASRGRRGGPVNMTLTNSRRPYQSVPPLPLGTSSAFLIFANRSRRLASKRLKYSDKPCPRFNTTGTCSRGLTCLYQHDPAKIAICWNFLHGTCPKTAETCDLSHDPTPERTPLCLHFANNGRCTRAGCPFPHVRVGARTGVCRDFAVLGYCANGLDCDKQHVRECPDFAERGRCEIKGCKLPHVIRANRSRKPALATTPTPVSAATATGTTAPLSGAADSGPPAVSAEDAQLGDEFISLTFNESESEDDEDEDEDEDDESDEEEVESEADAVAGDDAAADSRDSPPMETE</sequence>
<feature type="compositionally biased region" description="Basic and acidic residues" evidence="5">
    <location>
        <begin position="407"/>
        <end position="418"/>
    </location>
</feature>
<keyword evidence="8" id="KW-1185">Reference proteome</keyword>
<evidence type="ECO:0000256" key="4">
    <source>
        <dbReference type="PROSITE-ProRule" id="PRU00723"/>
    </source>
</evidence>
<dbReference type="GO" id="GO:0005634">
    <property type="term" value="C:nucleus"/>
    <property type="evidence" value="ECO:0007669"/>
    <property type="project" value="TreeGrafter"/>
</dbReference>
<feature type="domain" description="C3H1-type" evidence="6">
    <location>
        <begin position="236"/>
        <end position="263"/>
    </location>
</feature>
<keyword evidence="2 4" id="KW-0863">Zinc-finger</keyword>
<dbReference type="PANTHER" id="PTHR46156:SF1">
    <property type="entry name" value="ZINC FINGER CCCH DOMAIN-CONTAINING PROTEIN 3"/>
    <property type="match status" value="1"/>
</dbReference>
<dbReference type="EMBL" id="JARJCN010000148">
    <property type="protein sequence ID" value="KAJ7068860.1"/>
    <property type="molecule type" value="Genomic_DNA"/>
</dbReference>
<feature type="region of interest" description="Disordered" evidence="5">
    <location>
        <begin position="86"/>
        <end position="154"/>
    </location>
</feature>
<name>A0AAD6TRH4_9AGAR</name>
<feature type="compositionally biased region" description="Acidic residues" evidence="5">
    <location>
        <begin position="372"/>
        <end position="397"/>
    </location>
</feature>
<dbReference type="InterPro" id="IPR036855">
    <property type="entry name" value="Znf_CCCH_sf"/>
</dbReference>
<protein>
    <recommendedName>
        <fullName evidence="6">C3H1-type domain-containing protein</fullName>
    </recommendedName>
</protein>
<evidence type="ECO:0000256" key="1">
    <source>
        <dbReference type="ARBA" id="ARBA00022723"/>
    </source>
</evidence>
<feature type="zinc finger region" description="C3H1-type" evidence="4">
    <location>
        <begin position="264"/>
        <end position="292"/>
    </location>
</feature>
<evidence type="ECO:0000259" key="6">
    <source>
        <dbReference type="PROSITE" id="PS50103"/>
    </source>
</evidence>
<keyword evidence="3 4" id="KW-0862">Zinc</keyword>
<reference evidence="7" key="1">
    <citation type="submission" date="2023-03" db="EMBL/GenBank/DDBJ databases">
        <title>Massive genome expansion in bonnet fungi (Mycena s.s.) driven by repeated elements and novel gene families across ecological guilds.</title>
        <authorList>
            <consortium name="Lawrence Berkeley National Laboratory"/>
            <person name="Harder C.B."/>
            <person name="Miyauchi S."/>
            <person name="Viragh M."/>
            <person name="Kuo A."/>
            <person name="Thoen E."/>
            <person name="Andreopoulos B."/>
            <person name="Lu D."/>
            <person name="Skrede I."/>
            <person name="Drula E."/>
            <person name="Henrissat B."/>
            <person name="Morin E."/>
            <person name="Kohler A."/>
            <person name="Barry K."/>
            <person name="LaButti K."/>
            <person name="Morin E."/>
            <person name="Salamov A."/>
            <person name="Lipzen A."/>
            <person name="Mereny Z."/>
            <person name="Hegedus B."/>
            <person name="Baldrian P."/>
            <person name="Stursova M."/>
            <person name="Weitz H."/>
            <person name="Taylor A."/>
            <person name="Grigoriev I.V."/>
            <person name="Nagy L.G."/>
            <person name="Martin F."/>
            <person name="Kauserud H."/>
        </authorList>
    </citation>
    <scope>NUCLEOTIDE SEQUENCE</scope>
    <source>
        <strain evidence="7">CBHHK173m</strain>
    </source>
</reference>
<dbReference type="Gene3D" id="4.10.1000.10">
    <property type="entry name" value="Zinc finger, CCCH-type"/>
    <property type="match status" value="2"/>
</dbReference>
<dbReference type="AlphaFoldDB" id="A0AAD6TRH4"/>
<feature type="region of interest" description="Disordered" evidence="5">
    <location>
        <begin position="18"/>
        <end position="70"/>
    </location>
</feature>
<feature type="compositionally biased region" description="Low complexity" evidence="5">
    <location>
        <begin position="99"/>
        <end position="109"/>
    </location>
</feature>
<dbReference type="GO" id="GO:0008270">
    <property type="term" value="F:zinc ion binding"/>
    <property type="evidence" value="ECO:0007669"/>
    <property type="project" value="UniProtKB-KW"/>
</dbReference>
<dbReference type="SUPFAM" id="SSF90229">
    <property type="entry name" value="CCCH zinc finger"/>
    <property type="match status" value="2"/>
</dbReference>
<gene>
    <name evidence="7" type="ORF">B0H15DRAFT_941892</name>
</gene>
<evidence type="ECO:0000313" key="8">
    <source>
        <dbReference type="Proteomes" id="UP001222325"/>
    </source>
</evidence>
<dbReference type="Pfam" id="PF00642">
    <property type="entry name" value="zf-CCCH"/>
    <property type="match status" value="1"/>
</dbReference>
<dbReference type="Proteomes" id="UP001222325">
    <property type="component" value="Unassembled WGS sequence"/>
</dbReference>
<feature type="domain" description="C3H1-type" evidence="6">
    <location>
        <begin position="212"/>
        <end position="235"/>
    </location>
</feature>
<feature type="domain" description="C3H1-type" evidence="6">
    <location>
        <begin position="264"/>
        <end position="292"/>
    </location>
</feature>
<evidence type="ECO:0000256" key="3">
    <source>
        <dbReference type="ARBA" id="ARBA00022833"/>
    </source>
</evidence>
<feature type="region of interest" description="Disordered" evidence="5">
    <location>
        <begin position="318"/>
        <end position="418"/>
    </location>
</feature>
<proteinExistence type="predicted"/>
<dbReference type="PANTHER" id="PTHR46156">
    <property type="entry name" value="CCCH ZINGC FINGER"/>
    <property type="match status" value="1"/>
</dbReference>
<feature type="compositionally biased region" description="Basic residues" evidence="5">
    <location>
        <begin position="126"/>
        <end position="135"/>
    </location>
</feature>
<feature type="zinc finger region" description="C3H1-type" evidence="4">
    <location>
        <begin position="212"/>
        <end position="235"/>
    </location>
</feature>
<evidence type="ECO:0000256" key="2">
    <source>
        <dbReference type="ARBA" id="ARBA00022771"/>
    </source>
</evidence>
<comment type="caution">
    <text evidence="7">The sequence shown here is derived from an EMBL/GenBank/DDBJ whole genome shotgun (WGS) entry which is preliminary data.</text>
</comment>
<evidence type="ECO:0000256" key="5">
    <source>
        <dbReference type="SAM" id="MobiDB-lite"/>
    </source>
</evidence>
<feature type="domain" description="C3H1-type" evidence="6">
    <location>
        <begin position="180"/>
        <end position="208"/>
    </location>
</feature>
<feature type="compositionally biased region" description="Polar residues" evidence="5">
    <location>
        <begin position="18"/>
        <end position="43"/>
    </location>
</feature>
<dbReference type="SMART" id="SM00356">
    <property type="entry name" value="ZnF_C3H1"/>
    <property type="match status" value="4"/>
</dbReference>
<evidence type="ECO:0000313" key="7">
    <source>
        <dbReference type="EMBL" id="KAJ7068860.1"/>
    </source>
</evidence>